<protein>
    <submittedName>
        <fullName evidence="2">Uncharacterized protein</fullName>
    </submittedName>
</protein>
<dbReference type="EMBL" id="JAFFGZ010000001">
    <property type="protein sequence ID" value="KAK4648343.1"/>
    <property type="molecule type" value="Genomic_DNA"/>
</dbReference>
<organism evidence="2 3">
    <name type="scientific">Podospora bellae-mahoneyi</name>
    <dbReference type="NCBI Taxonomy" id="2093777"/>
    <lineage>
        <taxon>Eukaryota</taxon>
        <taxon>Fungi</taxon>
        <taxon>Dikarya</taxon>
        <taxon>Ascomycota</taxon>
        <taxon>Pezizomycotina</taxon>
        <taxon>Sordariomycetes</taxon>
        <taxon>Sordariomycetidae</taxon>
        <taxon>Sordariales</taxon>
        <taxon>Podosporaceae</taxon>
        <taxon>Podospora</taxon>
    </lineage>
</organism>
<feature type="chain" id="PRO_5046654337" evidence="1">
    <location>
        <begin position="20"/>
        <end position="82"/>
    </location>
</feature>
<keyword evidence="3" id="KW-1185">Reference proteome</keyword>
<feature type="signal peptide" evidence="1">
    <location>
        <begin position="1"/>
        <end position="19"/>
    </location>
</feature>
<keyword evidence="1" id="KW-0732">Signal</keyword>
<name>A0ABR0FXP6_9PEZI</name>
<dbReference type="RefSeq" id="XP_062737319.1">
    <property type="nucleotide sequence ID" value="XM_062874207.1"/>
</dbReference>
<evidence type="ECO:0000313" key="2">
    <source>
        <dbReference type="EMBL" id="KAK4648343.1"/>
    </source>
</evidence>
<evidence type="ECO:0000256" key="1">
    <source>
        <dbReference type="SAM" id="SignalP"/>
    </source>
</evidence>
<reference evidence="2 3" key="1">
    <citation type="journal article" date="2023" name="bioRxiv">
        <title>High-quality genome assemblies of four members of thePodospora anserinaspecies complex.</title>
        <authorList>
            <person name="Ament-Velasquez S.L."/>
            <person name="Vogan A.A."/>
            <person name="Wallerman O."/>
            <person name="Hartmann F."/>
            <person name="Gautier V."/>
            <person name="Silar P."/>
            <person name="Giraud T."/>
            <person name="Johannesson H."/>
        </authorList>
    </citation>
    <scope>NUCLEOTIDE SEQUENCE [LARGE SCALE GENOMIC DNA]</scope>
    <source>
        <strain evidence="2 3">CBS 112042</strain>
    </source>
</reference>
<dbReference type="GeneID" id="87893689"/>
<comment type="caution">
    <text evidence="2">The sequence shown here is derived from an EMBL/GenBank/DDBJ whole genome shotgun (WGS) entry which is preliminary data.</text>
</comment>
<proteinExistence type="predicted"/>
<evidence type="ECO:0000313" key="3">
    <source>
        <dbReference type="Proteomes" id="UP001322138"/>
    </source>
</evidence>
<sequence>MKKFTLLTLLALAQRHALASPLVSLPQDLVVRSLRCDFGTASIQADTAKCTAEGVFCKESIGVVITAGTAAAYTCLQQCSCM</sequence>
<accession>A0ABR0FXP6</accession>
<gene>
    <name evidence="2" type="ORF">QC761_109189</name>
</gene>
<dbReference type="Proteomes" id="UP001322138">
    <property type="component" value="Unassembled WGS sequence"/>
</dbReference>